<dbReference type="AlphaFoldDB" id="L8Y8K7"/>
<keyword evidence="4" id="KW-0808">Transferase</keyword>
<keyword evidence="1" id="KW-0325">Glycoprotein</keyword>
<dbReference type="InterPro" id="IPR000742">
    <property type="entry name" value="EGF"/>
</dbReference>
<dbReference type="InterPro" id="IPR051586">
    <property type="entry name" value="PKC-binding_NELL"/>
</dbReference>
<dbReference type="EMBL" id="KB366674">
    <property type="protein sequence ID" value="ELV10696.1"/>
    <property type="molecule type" value="Genomic_DNA"/>
</dbReference>
<gene>
    <name evidence="4" type="ORF">TREES_T100021311</name>
</gene>
<dbReference type="GO" id="GO:0008201">
    <property type="term" value="F:heparin binding"/>
    <property type="evidence" value="ECO:0007669"/>
    <property type="project" value="TreeGrafter"/>
</dbReference>
<dbReference type="SUPFAM" id="SSF57196">
    <property type="entry name" value="EGF/Laminin"/>
    <property type="match status" value="1"/>
</dbReference>
<sequence>MKLVDSSGCPVLDCPESHQITLSHSCCKVCKGYDFCSERHNCMENSVCRNLNDRAVCSCRDGFRALREDNAYCEGNPYNDV</sequence>
<evidence type="ECO:0000256" key="2">
    <source>
        <dbReference type="PROSITE-ProRule" id="PRU00076"/>
    </source>
</evidence>
<organism evidence="4 5">
    <name type="scientific">Tupaia chinensis</name>
    <name type="common">Chinese tree shrew</name>
    <name type="synonym">Tupaia belangeri chinensis</name>
    <dbReference type="NCBI Taxonomy" id="246437"/>
    <lineage>
        <taxon>Eukaryota</taxon>
        <taxon>Metazoa</taxon>
        <taxon>Chordata</taxon>
        <taxon>Craniata</taxon>
        <taxon>Vertebrata</taxon>
        <taxon>Euteleostomi</taxon>
        <taxon>Mammalia</taxon>
        <taxon>Eutheria</taxon>
        <taxon>Euarchontoglires</taxon>
        <taxon>Scandentia</taxon>
        <taxon>Tupaiidae</taxon>
        <taxon>Tupaia</taxon>
    </lineage>
</organism>
<evidence type="ECO:0000313" key="4">
    <source>
        <dbReference type="EMBL" id="ELV10696.1"/>
    </source>
</evidence>
<proteinExistence type="predicted"/>
<evidence type="ECO:0000256" key="1">
    <source>
        <dbReference type="ARBA" id="ARBA00023180"/>
    </source>
</evidence>
<dbReference type="GO" id="GO:0005615">
    <property type="term" value="C:extracellular space"/>
    <property type="evidence" value="ECO:0007669"/>
    <property type="project" value="TreeGrafter"/>
</dbReference>
<keyword evidence="2" id="KW-0245">EGF-like domain</keyword>
<feature type="domain" description="EGF-like" evidence="3">
    <location>
        <begin position="32"/>
        <end position="74"/>
    </location>
</feature>
<keyword evidence="5" id="KW-1185">Reference proteome</keyword>
<dbReference type="Proteomes" id="UP000011518">
    <property type="component" value="Unassembled WGS sequence"/>
</dbReference>
<dbReference type="PROSITE" id="PS50026">
    <property type="entry name" value="EGF_3"/>
    <property type="match status" value="1"/>
</dbReference>
<keyword evidence="4" id="KW-0418">Kinase</keyword>
<dbReference type="GO" id="GO:0005737">
    <property type="term" value="C:cytoplasm"/>
    <property type="evidence" value="ECO:0007669"/>
    <property type="project" value="TreeGrafter"/>
</dbReference>
<reference evidence="5" key="2">
    <citation type="journal article" date="2013" name="Nat. Commun.">
        <title>Genome of the Chinese tree shrew.</title>
        <authorList>
            <person name="Fan Y."/>
            <person name="Huang Z.Y."/>
            <person name="Cao C.C."/>
            <person name="Chen C.S."/>
            <person name="Chen Y.X."/>
            <person name="Fan D.D."/>
            <person name="He J."/>
            <person name="Hou H.L."/>
            <person name="Hu L."/>
            <person name="Hu X.T."/>
            <person name="Jiang X.T."/>
            <person name="Lai R."/>
            <person name="Lang Y.S."/>
            <person name="Liang B."/>
            <person name="Liao S.G."/>
            <person name="Mu D."/>
            <person name="Ma Y.Y."/>
            <person name="Niu Y.Y."/>
            <person name="Sun X.Q."/>
            <person name="Xia J.Q."/>
            <person name="Xiao J."/>
            <person name="Xiong Z.Q."/>
            <person name="Xu L."/>
            <person name="Yang L."/>
            <person name="Zhang Y."/>
            <person name="Zhao W."/>
            <person name="Zhao X.D."/>
            <person name="Zheng Y.T."/>
            <person name="Zhou J.M."/>
            <person name="Zhu Y.B."/>
            <person name="Zhang G.J."/>
            <person name="Wang J."/>
            <person name="Yao Y.G."/>
        </authorList>
    </citation>
    <scope>NUCLEOTIDE SEQUENCE [LARGE SCALE GENOMIC DNA]</scope>
</reference>
<reference evidence="5" key="1">
    <citation type="submission" date="2012-07" db="EMBL/GenBank/DDBJ databases">
        <title>Genome of the Chinese tree shrew, a rising model animal genetically related to primates.</title>
        <authorList>
            <person name="Zhang G."/>
            <person name="Fan Y."/>
            <person name="Yao Y."/>
            <person name="Huang Z."/>
        </authorList>
    </citation>
    <scope>NUCLEOTIDE SEQUENCE [LARGE SCALE GENOMIC DNA]</scope>
</reference>
<name>L8Y8K7_TUPCH</name>
<protein>
    <submittedName>
        <fullName evidence="4">Protein kinase C-binding protein NELL2</fullName>
    </submittedName>
</protein>
<evidence type="ECO:0000313" key="5">
    <source>
        <dbReference type="Proteomes" id="UP000011518"/>
    </source>
</evidence>
<dbReference type="eggNOG" id="KOG1217">
    <property type="taxonomic scope" value="Eukaryota"/>
</dbReference>
<dbReference type="GO" id="GO:0016301">
    <property type="term" value="F:kinase activity"/>
    <property type="evidence" value="ECO:0007669"/>
    <property type="project" value="UniProtKB-KW"/>
</dbReference>
<dbReference type="FunFam" id="2.10.25.10:FF:000120">
    <property type="entry name" value="Protein kinase C-binding protein NELL1"/>
    <property type="match status" value="1"/>
</dbReference>
<dbReference type="PANTHER" id="PTHR24042:SF0">
    <property type="entry name" value="PROTEIN KINASE C-BINDING PROTEIN NELL2"/>
    <property type="match status" value="1"/>
</dbReference>
<dbReference type="InParanoid" id="L8Y8K7"/>
<comment type="caution">
    <text evidence="2">Lacks conserved residue(s) required for the propagation of feature annotation.</text>
</comment>
<evidence type="ECO:0000259" key="3">
    <source>
        <dbReference type="PROSITE" id="PS50026"/>
    </source>
</evidence>
<dbReference type="STRING" id="246437.L8Y8K7"/>
<accession>L8Y8K7</accession>
<dbReference type="PANTHER" id="PTHR24042">
    <property type="entry name" value="NEL HOMOLOG"/>
    <property type="match status" value="1"/>
</dbReference>
<dbReference type="GO" id="GO:0005080">
    <property type="term" value="F:protein kinase C binding"/>
    <property type="evidence" value="ECO:0007669"/>
    <property type="project" value="TreeGrafter"/>
</dbReference>